<accession>A0A4Y2CEA1</accession>
<proteinExistence type="predicted"/>
<feature type="region of interest" description="Disordered" evidence="1">
    <location>
        <begin position="72"/>
        <end position="91"/>
    </location>
</feature>
<evidence type="ECO:0000313" key="3">
    <source>
        <dbReference type="EMBL" id="GBM01645.1"/>
    </source>
</evidence>
<dbReference type="AlphaFoldDB" id="A0A4Y2CEA1"/>
<keyword evidence="2" id="KW-1133">Transmembrane helix</keyword>
<protein>
    <submittedName>
        <fullName evidence="3">Uncharacterized protein</fullName>
    </submittedName>
</protein>
<organism evidence="3 4">
    <name type="scientific">Araneus ventricosus</name>
    <name type="common">Orbweaver spider</name>
    <name type="synonym">Epeira ventricosa</name>
    <dbReference type="NCBI Taxonomy" id="182803"/>
    <lineage>
        <taxon>Eukaryota</taxon>
        <taxon>Metazoa</taxon>
        <taxon>Ecdysozoa</taxon>
        <taxon>Arthropoda</taxon>
        <taxon>Chelicerata</taxon>
        <taxon>Arachnida</taxon>
        <taxon>Araneae</taxon>
        <taxon>Araneomorphae</taxon>
        <taxon>Entelegynae</taxon>
        <taxon>Araneoidea</taxon>
        <taxon>Araneidae</taxon>
        <taxon>Araneus</taxon>
    </lineage>
</organism>
<feature type="transmembrane region" description="Helical" evidence="2">
    <location>
        <begin position="28"/>
        <end position="51"/>
    </location>
</feature>
<comment type="caution">
    <text evidence="3">The sequence shown here is derived from an EMBL/GenBank/DDBJ whole genome shotgun (WGS) entry which is preliminary data.</text>
</comment>
<name>A0A4Y2CEA1_ARAVE</name>
<keyword evidence="4" id="KW-1185">Reference proteome</keyword>
<evidence type="ECO:0000256" key="1">
    <source>
        <dbReference type="SAM" id="MobiDB-lite"/>
    </source>
</evidence>
<keyword evidence="2" id="KW-0812">Transmembrane</keyword>
<sequence length="194" mass="22446">MTLHLEEDASDGTKASSYTNRGRYRHGLLILLFDLMLVTSVNWFLLTPFVVPRLEWRQEVVKALSVEVPAGEPNEAELNAQPPHAADSEGEAHDPCLTRAMAEDGKPRKAFDFEDLPCRYFLRLLSRILSAALIGCDMQVQQMHELQAPKRVGYVRYKVIRYAQTIRRKMNTYRIVKWKLWTIFALPEQWLAGW</sequence>
<evidence type="ECO:0000256" key="2">
    <source>
        <dbReference type="SAM" id="Phobius"/>
    </source>
</evidence>
<evidence type="ECO:0000313" key="4">
    <source>
        <dbReference type="Proteomes" id="UP000499080"/>
    </source>
</evidence>
<reference evidence="3 4" key="1">
    <citation type="journal article" date="2019" name="Sci. Rep.">
        <title>Orb-weaving spider Araneus ventricosus genome elucidates the spidroin gene catalogue.</title>
        <authorList>
            <person name="Kono N."/>
            <person name="Nakamura H."/>
            <person name="Ohtoshi R."/>
            <person name="Moran D.A.P."/>
            <person name="Shinohara A."/>
            <person name="Yoshida Y."/>
            <person name="Fujiwara M."/>
            <person name="Mori M."/>
            <person name="Tomita M."/>
            <person name="Arakawa K."/>
        </authorList>
    </citation>
    <scope>NUCLEOTIDE SEQUENCE [LARGE SCALE GENOMIC DNA]</scope>
</reference>
<keyword evidence="2" id="KW-0472">Membrane</keyword>
<dbReference type="EMBL" id="BGPR01000172">
    <property type="protein sequence ID" value="GBM01645.1"/>
    <property type="molecule type" value="Genomic_DNA"/>
</dbReference>
<dbReference type="Proteomes" id="UP000499080">
    <property type="component" value="Unassembled WGS sequence"/>
</dbReference>
<gene>
    <name evidence="3" type="ORF">AVEN_271909_1</name>
</gene>